<protein>
    <submittedName>
        <fullName evidence="2">Uncharacterized protein</fullName>
    </submittedName>
</protein>
<dbReference type="Ensembl" id="ENSACOT00000022667.1">
    <property type="protein sequence ID" value="ENSACOP00000021895.1"/>
    <property type="gene ID" value="ENSACOG00000014964.1"/>
</dbReference>
<evidence type="ECO:0000313" key="3">
    <source>
        <dbReference type="Proteomes" id="UP000694522"/>
    </source>
</evidence>
<evidence type="ECO:0000313" key="2">
    <source>
        <dbReference type="Ensembl" id="ENSACOP00000021895.1"/>
    </source>
</evidence>
<dbReference type="Proteomes" id="UP000694522">
    <property type="component" value="Unplaced"/>
</dbReference>
<keyword evidence="1" id="KW-0812">Transmembrane</keyword>
<keyword evidence="1" id="KW-0472">Membrane</keyword>
<keyword evidence="3" id="KW-1185">Reference proteome</keyword>
<dbReference type="AlphaFoldDB" id="A0A8B9GBR2"/>
<reference evidence="2" key="1">
    <citation type="submission" date="2025-08" db="UniProtKB">
        <authorList>
            <consortium name="Ensembl"/>
        </authorList>
    </citation>
    <scope>IDENTIFICATION</scope>
</reference>
<sequence>MSLLHQFLLHYTLSHYLYLIFIALFLSHYILSHYFYCIIFISFLLHYFSMALFLPHSILSHYSYRMIFVHIYLIKQVHVQFMHTRAEVSVLPSGSAGAAPGQRSALFPLPHELTTYFGLI</sequence>
<organism evidence="2 3">
    <name type="scientific">Amazona collaria</name>
    <name type="common">yellow-billed parrot</name>
    <dbReference type="NCBI Taxonomy" id="241587"/>
    <lineage>
        <taxon>Eukaryota</taxon>
        <taxon>Metazoa</taxon>
        <taxon>Chordata</taxon>
        <taxon>Craniata</taxon>
        <taxon>Vertebrata</taxon>
        <taxon>Euteleostomi</taxon>
        <taxon>Archelosauria</taxon>
        <taxon>Archosauria</taxon>
        <taxon>Dinosauria</taxon>
        <taxon>Saurischia</taxon>
        <taxon>Theropoda</taxon>
        <taxon>Coelurosauria</taxon>
        <taxon>Aves</taxon>
        <taxon>Neognathae</taxon>
        <taxon>Neoaves</taxon>
        <taxon>Telluraves</taxon>
        <taxon>Australaves</taxon>
        <taxon>Psittaciformes</taxon>
        <taxon>Psittacidae</taxon>
        <taxon>Amazona</taxon>
    </lineage>
</organism>
<evidence type="ECO:0000256" key="1">
    <source>
        <dbReference type="SAM" id="Phobius"/>
    </source>
</evidence>
<proteinExistence type="predicted"/>
<accession>A0A8B9GBR2</accession>
<reference evidence="2" key="2">
    <citation type="submission" date="2025-09" db="UniProtKB">
        <authorList>
            <consortium name="Ensembl"/>
        </authorList>
    </citation>
    <scope>IDENTIFICATION</scope>
</reference>
<keyword evidence="1" id="KW-1133">Transmembrane helix</keyword>
<feature type="transmembrane region" description="Helical" evidence="1">
    <location>
        <begin position="7"/>
        <end position="27"/>
    </location>
</feature>
<name>A0A8B9GBR2_9PSIT</name>
<feature type="transmembrane region" description="Helical" evidence="1">
    <location>
        <begin position="33"/>
        <end position="54"/>
    </location>
</feature>